<dbReference type="Gene3D" id="2.60.120.200">
    <property type="match status" value="1"/>
</dbReference>
<evidence type="ECO:0000256" key="3">
    <source>
        <dbReference type="ARBA" id="ARBA00022729"/>
    </source>
</evidence>
<dbReference type="InterPro" id="IPR050258">
    <property type="entry name" value="Leguminous_Lectin"/>
</dbReference>
<sequence>MASYNFKTQNSFPLLLSISFFFLLLLNKVNSTGSLSFSFPKFAPNQPYLILQGDALVTSTGVLQLTNVVNGVPSRKSLGRALYAAPFQIWDSTTGNVASFVTSFSFIIQAPNPATTADGLAFFLAPVDTQPLDLGGMLGIFKNGYFNKSNQIVAVEFDTFSNRHWDPTGRHLGINVNSIKSVRTVPWNWTNGEVANVFISYEASTKSLTASLVYPSLETSFIVHAIVDVKDVLPEWVRFGFSATTGIDKGYVQTNDVLSWSFESNLPGGNSVASVKNAGLSTYAA</sequence>
<dbReference type="InterPro" id="IPR013320">
    <property type="entry name" value="ConA-like_dom_sf"/>
</dbReference>
<proteinExistence type="inferred from homology"/>
<dbReference type="InterPro" id="IPR001220">
    <property type="entry name" value="Legume_lectin_dom"/>
</dbReference>
<dbReference type="PIRSF" id="PIRSF002690">
    <property type="entry name" value="L-type_lectin_plant"/>
    <property type="match status" value="1"/>
</dbReference>
<accession>Q9ZWP6</accession>
<evidence type="ECO:0000256" key="1">
    <source>
        <dbReference type="ARBA" id="ARBA00007606"/>
    </source>
</evidence>
<protein>
    <submittedName>
        <fullName evidence="8">Lectin</fullName>
    </submittedName>
</protein>
<dbReference type="SUPFAM" id="SSF49899">
    <property type="entry name" value="Concanavalin A-like lectins/glucanases"/>
    <property type="match status" value="1"/>
</dbReference>
<dbReference type="PANTHER" id="PTHR32401:SF45">
    <property type="entry name" value="LECTIN"/>
    <property type="match status" value="1"/>
</dbReference>
<evidence type="ECO:0000256" key="5">
    <source>
        <dbReference type="ARBA" id="ARBA00022837"/>
    </source>
</evidence>
<dbReference type="InterPro" id="IPR000985">
    <property type="entry name" value="Lectin_LegA_CS"/>
</dbReference>
<name>Q9ZWP6_ROBPS</name>
<evidence type="ECO:0000313" key="8">
    <source>
        <dbReference type="EMBL" id="BAA36414.1"/>
    </source>
</evidence>
<dbReference type="AlphaFoldDB" id="Q9ZWP6"/>
<keyword evidence="2" id="KW-0479">Metal-binding</keyword>
<feature type="signal peptide" evidence="6">
    <location>
        <begin position="1"/>
        <end position="31"/>
    </location>
</feature>
<comment type="similarity">
    <text evidence="1">Belongs to the leguminous lectin family.</text>
</comment>
<evidence type="ECO:0000256" key="6">
    <source>
        <dbReference type="SAM" id="SignalP"/>
    </source>
</evidence>
<reference evidence="8" key="1">
    <citation type="journal article" date="1999" name="Aust. J. Plant Physiol.">
        <title>Expression patterns of the genes that encode lectin or lectin-related polypeptides in Robinia pseudoacacia.</title>
        <authorList>
            <person name="Yoshida K."/>
            <person name="Tazaki K."/>
        </authorList>
    </citation>
    <scope>NUCLEOTIDE SEQUENCE</scope>
</reference>
<feature type="domain" description="Legume lectin" evidence="7">
    <location>
        <begin position="34"/>
        <end position="265"/>
    </location>
</feature>
<dbReference type="InterPro" id="IPR016363">
    <property type="entry name" value="L-lectin"/>
</dbReference>
<organism evidence="8">
    <name type="scientific">Robinia pseudoacacia</name>
    <name type="common">Black locust</name>
    <dbReference type="NCBI Taxonomy" id="35938"/>
    <lineage>
        <taxon>Eukaryota</taxon>
        <taxon>Viridiplantae</taxon>
        <taxon>Streptophyta</taxon>
        <taxon>Embryophyta</taxon>
        <taxon>Tracheophyta</taxon>
        <taxon>Spermatophyta</taxon>
        <taxon>Magnoliopsida</taxon>
        <taxon>eudicotyledons</taxon>
        <taxon>Gunneridae</taxon>
        <taxon>Pentapetalae</taxon>
        <taxon>rosids</taxon>
        <taxon>fabids</taxon>
        <taxon>Fabales</taxon>
        <taxon>Fabaceae</taxon>
        <taxon>Papilionoideae</taxon>
        <taxon>50 kb inversion clade</taxon>
        <taxon>NPAAA clade</taxon>
        <taxon>Hologalegina</taxon>
        <taxon>robinioid clade</taxon>
        <taxon>Robinieae</taxon>
        <taxon>Robinia</taxon>
    </lineage>
</organism>
<dbReference type="EMBL" id="AB012633">
    <property type="protein sequence ID" value="BAA36414.1"/>
    <property type="molecule type" value="Genomic_DNA"/>
</dbReference>
<dbReference type="CDD" id="cd06899">
    <property type="entry name" value="lectin_legume_LecRK_Arcelin_ConA"/>
    <property type="match status" value="1"/>
</dbReference>
<dbReference type="PROSITE" id="PS00308">
    <property type="entry name" value="LECTIN_LEGUME_ALPHA"/>
    <property type="match status" value="1"/>
</dbReference>
<dbReference type="PROSITE" id="PS00307">
    <property type="entry name" value="LECTIN_LEGUME_BETA"/>
    <property type="match status" value="1"/>
</dbReference>
<keyword evidence="5" id="KW-0106">Calcium</keyword>
<evidence type="ECO:0000256" key="4">
    <source>
        <dbReference type="ARBA" id="ARBA00022734"/>
    </source>
</evidence>
<dbReference type="InterPro" id="IPR019825">
    <property type="entry name" value="Lectin_legB_Mn/Ca_BS"/>
</dbReference>
<keyword evidence="3 6" id="KW-0732">Signal</keyword>
<dbReference type="Pfam" id="PF00139">
    <property type="entry name" value="Lectin_legB"/>
    <property type="match status" value="1"/>
</dbReference>
<dbReference type="GO" id="GO:0046872">
    <property type="term" value="F:metal ion binding"/>
    <property type="evidence" value="ECO:0007669"/>
    <property type="project" value="UniProtKB-KW"/>
</dbReference>
<keyword evidence="4" id="KW-0430">Lectin</keyword>
<evidence type="ECO:0000256" key="2">
    <source>
        <dbReference type="ARBA" id="ARBA00022723"/>
    </source>
</evidence>
<feature type="chain" id="PRO_5004337647" evidence="6">
    <location>
        <begin position="32"/>
        <end position="285"/>
    </location>
</feature>
<dbReference type="PANTHER" id="PTHR32401">
    <property type="entry name" value="CONCANAVALIN A-LIKE LECTIN FAMILY PROTEIN"/>
    <property type="match status" value="1"/>
</dbReference>
<dbReference type="GO" id="GO:0030246">
    <property type="term" value="F:carbohydrate binding"/>
    <property type="evidence" value="ECO:0007669"/>
    <property type="project" value="UniProtKB-KW"/>
</dbReference>
<evidence type="ECO:0000259" key="7">
    <source>
        <dbReference type="Pfam" id="PF00139"/>
    </source>
</evidence>